<organism evidence="3 4">
    <name type="scientific">Acidiluteibacter ferrifornacis</name>
    <dbReference type="NCBI Taxonomy" id="2692424"/>
    <lineage>
        <taxon>Bacteria</taxon>
        <taxon>Pseudomonadati</taxon>
        <taxon>Bacteroidota</taxon>
        <taxon>Flavobacteriia</taxon>
        <taxon>Flavobacteriales</taxon>
        <taxon>Cryomorphaceae</taxon>
        <taxon>Acidiluteibacter</taxon>
    </lineage>
</organism>
<evidence type="ECO:0000259" key="2">
    <source>
        <dbReference type="SMART" id="SM00014"/>
    </source>
</evidence>
<keyword evidence="1" id="KW-0812">Transmembrane</keyword>
<dbReference type="Gene3D" id="1.20.144.10">
    <property type="entry name" value="Phosphatidic acid phosphatase type 2/haloperoxidase"/>
    <property type="match status" value="2"/>
</dbReference>
<feature type="transmembrane region" description="Helical" evidence="1">
    <location>
        <begin position="55"/>
        <end position="74"/>
    </location>
</feature>
<keyword evidence="1" id="KW-0472">Membrane</keyword>
<feature type="domain" description="Phosphatidic acid phosphatase type 2/haloperoxidase" evidence="2">
    <location>
        <begin position="58"/>
        <end position="174"/>
    </location>
</feature>
<dbReference type="PANTHER" id="PTHR14969:SF13">
    <property type="entry name" value="AT30094P"/>
    <property type="match status" value="1"/>
</dbReference>
<accession>A0A6N9NJF2</accession>
<dbReference type="Proteomes" id="UP000470771">
    <property type="component" value="Unassembled WGS sequence"/>
</dbReference>
<dbReference type="SUPFAM" id="SSF48317">
    <property type="entry name" value="Acid phosphatase/Vanadium-dependent haloperoxidase"/>
    <property type="match status" value="1"/>
</dbReference>
<dbReference type="EMBL" id="WWNE01000011">
    <property type="protein sequence ID" value="NBG66808.1"/>
    <property type="molecule type" value="Genomic_DNA"/>
</dbReference>
<evidence type="ECO:0000313" key="4">
    <source>
        <dbReference type="Proteomes" id="UP000470771"/>
    </source>
</evidence>
<gene>
    <name evidence="3" type="ORF">GQN54_11840</name>
</gene>
<keyword evidence="4" id="KW-1185">Reference proteome</keyword>
<evidence type="ECO:0000256" key="1">
    <source>
        <dbReference type="SAM" id="Phobius"/>
    </source>
</evidence>
<dbReference type="Pfam" id="PF01569">
    <property type="entry name" value="PAP2"/>
    <property type="match status" value="1"/>
</dbReference>
<keyword evidence="1" id="KW-1133">Transmembrane helix</keyword>
<dbReference type="AlphaFoldDB" id="A0A6N9NJF2"/>
<protein>
    <submittedName>
        <fullName evidence="3">Phosphatase PAP2 family protein</fullName>
    </submittedName>
</protein>
<feature type="transmembrane region" description="Helical" evidence="1">
    <location>
        <begin position="26"/>
        <end position="48"/>
    </location>
</feature>
<dbReference type="CDD" id="cd03395">
    <property type="entry name" value="PAP2_like_4"/>
    <property type="match status" value="1"/>
</dbReference>
<sequence length="193" mass="21993">MDQLIHLDKSLFLSLNGCGAPQLDSLMVFVSGKLEWIPLYAVLLYFVFKQYKTKGFYILFFVVLLIVASDQISVNLFKNVFERFRPCHDPTLEGLVYIVDNRCGGKFGFVSSHATNTFALATFIGLILKNRSWLFGLLIWATVVSYSRVYLGVHFPLDVLCGALLGVLIAYLDYSFMNWIDKRFNFGINSQTK</sequence>
<comment type="caution">
    <text evidence="3">The sequence shown here is derived from an EMBL/GenBank/DDBJ whole genome shotgun (WGS) entry which is preliminary data.</text>
</comment>
<dbReference type="InterPro" id="IPR036938">
    <property type="entry name" value="PAP2/HPO_sf"/>
</dbReference>
<feature type="transmembrane region" description="Helical" evidence="1">
    <location>
        <begin position="107"/>
        <end position="128"/>
    </location>
</feature>
<proteinExistence type="predicted"/>
<name>A0A6N9NJF2_9FLAO</name>
<feature type="transmembrane region" description="Helical" evidence="1">
    <location>
        <begin position="157"/>
        <end position="174"/>
    </location>
</feature>
<dbReference type="SMART" id="SM00014">
    <property type="entry name" value="acidPPc"/>
    <property type="match status" value="1"/>
</dbReference>
<dbReference type="InterPro" id="IPR000326">
    <property type="entry name" value="PAP2/HPO"/>
</dbReference>
<dbReference type="PANTHER" id="PTHR14969">
    <property type="entry name" value="SPHINGOSINE-1-PHOSPHATE PHOSPHOHYDROLASE"/>
    <property type="match status" value="1"/>
</dbReference>
<evidence type="ECO:0000313" key="3">
    <source>
        <dbReference type="EMBL" id="NBG66808.1"/>
    </source>
</evidence>
<reference evidence="3 4" key="1">
    <citation type="submission" date="2019-12" db="EMBL/GenBank/DDBJ databases">
        <authorList>
            <person name="Zhao J."/>
        </authorList>
    </citation>
    <scope>NUCLEOTIDE SEQUENCE [LARGE SCALE GENOMIC DNA]</scope>
    <source>
        <strain evidence="3 4">S-15</strain>
    </source>
</reference>